<keyword evidence="8" id="KW-1185">Reference proteome</keyword>
<dbReference type="PANTHER" id="PTHR43055:SF1">
    <property type="entry name" value="FORMATE-DEPENDENT PHOSPHORIBOSYLGLYCINAMIDE FORMYLTRANSFERASE"/>
    <property type="match status" value="1"/>
</dbReference>
<dbReference type="GO" id="GO:0005829">
    <property type="term" value="C:cytosol"/>
    <property type="evidence" value="ECO:0007669"/>
    <property type="project" value="TreeGrafter"/>
</dbReference>
<evidence type="ECO:0000256" key="2">
    <source>
        <dbReference type="ARBA" id="ARBA00022741"/>
    </source>
</evidence>
<dbReference type="Proteomes" id="UP000263377">
    <property type="component" value="Unassembled WGS sequence"/>
</dbReference>
<dbReference type="Pfam" id="PF02655">
    <property type="entry name" value="ATP-grasp_3"/>
    <property type="match status" value="1"/>
</dbReference>
<sequence>MARLRALPGLSCCARPLNVLPLLRTGCLSAVVSVEGPDTGWAGEFGASFHALEPERGVRDHTPAGAGVHTVLRALAGTLDGDEDGGADGGAGAAGGGWRGRELALLPYSAMKPEWRTALGALGTRLLEPPSHVALPMLSDKRAQRAWLRSVGAATPADAVVPALDHRELRRRFGSPYVVQTPVGSSGKGTHLVVDEADLQPIHQVGGGPWLVSGYVEGVALNVHVLVSADSTVRVLRPSVQLTRIEGVGAPFGAYSGCDFAAPALLAPLALARAAAAARRVGEALAALGYRGLFGADFVLDGERPLLLELNCRMQGSTWLLGELELAERALPSALRHVLELYGHATGGEPRTDAAGAVQLVVRHTGAPVRVAAAPAGGLHRLKDGRLRYCGAGFGLLECGPDDCVLLQLPSPGMVLHPGVPLARIVARHPLTTPDGTALTAPGRKLLDALRAGFVLEPLEPYGLPGPSGPAAVPSASAGPSAAAPRAPW</sequence>
<gene>
    <name evidence="7" type="ORF">DR950_01895</name>
</gene>
<evidence type="ECO:0000256" key="4">
    <source>
        <dbReference type="PROSITE-ProRule" id="PRU00409"/>
    </source>
</evidence>
<comment type="caution">
    <text evidence="7">The sequence shown here is derived from an EMBL/GenBank/DDBJ whole genome shotgun (WGS) entry which is preliminary data.</text>
</comment>
<dbReference type="Gene3D" id="3.30.470.20">
    <property type="entry name" value="ATP-grasp fold, B domain"/>
    <property type="match status" value="1"/>
</dbReference>
<name>A0A372ZLE7_9ACTN</name>
<accession>A0A372ZLE7</accession>
<dbReference type="PROSITE" id="PS50975">
    <property type="entry name" value="ATP_GRASP"/>
    <property type="match status" value="1"/>
</dbReference>
<organism evidence="7 8">
    <name type="scientific">Kitasatospora xanthocidica</name>
    <dbReference type="NCBI Taxonomy" id="83382"/>
    <lineage>
        <taxon>Bacteria</taxon>
        <taxon>Bacillati</taxon>
        <taxon>Actinomycetota</taxon>
        <taxon>Actinomycetes</taxon>
        <taxon>Kitasatosporales</taxon>
        <taxon>Streptomycetaceae</taxon>
        <taxon>Kitasatospora</taxon>
    </lineage>
</organism>
<keyword evidence="1" id="KW-0436">Ligase</keyword>
<dbReference type="GO" id="GO:0046872">
    <property type="term" value="F:metal ion binding"/>
    <property type="evidence" value="ECO:0007669"/>
    <property type="project" value="InterPro"/>
</dbReference>
<evidence type="ECO:0000313" key="7">
    <source>
        <dbReference type="EMBL" id="RGD56709.1"/>
    </source>
</evidence>
<evidence type="ECO:0000256" key="5">
    <source>
        <dbReference type="SAM" id="MobiDB-lite"/>
    </source>
</evidence>
<keyword evidence="3 4" id="KW-0067">ATP-binding</keyword>
<evidence type="ECO:0000259" key="6">
    <source>
        <dbReference type="PROSITE" id="PS50975"/>
    </source>
</evidence>
<dbReference type="PANTHER" id="PTHR43055">
    <property type="entry name" value="FORMATE-DEPENDENT PHOSPHORIBOSYLGLYCINAMIDE FORMYLTRANSFERASE"/>
    <property type="match status" value="1"/>
</dbReference>
<evidence type="ECO:0000313" key="8">
    <source>
        <dbReference type="Proteomes" id="UP000263377"/>
    </source>
</evidence>
<protein>
    <submittedName>
        <fullName evidence="7">ATP-grasp domain-containing protein</fullName>
    </submittedName>
</protein>
<dbReference type="SUPFAM" id="SSF56059">
    <property type="entry name" value="Glutathione synthetase ATP-binding domain-like"/>
    <property type="match status" value="1"/>
</dbReference>
<feature type="region of interest" description="Disordered" evidence="5">
    <location>
        <begin position="467"/>
        <end position="489"/>
    </location>
</feature>
<dbReference type="EMBL" id="QVIG01000001">
    <property type="protein sequence ID" value="RGD56709.1"/>
    <property type="molecule type" value="Genomic_DNA"/>
</dbReference>
<evidence type="ECO:0000256" key="3">
    <source>
        <dbReference type="ARBA" id="ARBA00022840"/>
    </source>
</evidence>
<dbReference type="InterPro" id="IPR003806">
    <property type="entry name" value="ATP-grasp_PylC-type"/>
</dbReference>
<proteinExistence type="predicted"/>
<dbReference type="AlphaFoldDB" id="A0A372ZLE7"/>
<dbReference type="InterPro" id="IPR011761">
    <property type="entry name" value="ATP-grasp"/>
</dbReference>
<feature type="domain" description="ATP-grasp" evidence="6">
    <location>
        <begin position="145"/>
        <end position="340"/>
    </location>
</feature>
<keyword evidence="2 4" id="KW-0547">Nucleotide-binding</keyword>
<evidence type="ECO:0000256" key="1">
    <source>
        <dbReference type="ARBA" id="ARBA00022598"/>
    </source>
</evidence>
<reference evidence="7 8" key="1">
    <citation type="submission" date="2018-08" db="EMBL/GenBank/DDBJ databases">
        <title>Diversity &amp; Physiological Properties of Lignin-Decomposing Actinobacteria from Soil.</title>
        <authorList>
            <person name="Roh S.G."/>
            <person name="Kim S.B."/>
        </authorList>
    </citation>
    <scope>NUCLEOTIDE SEQUENCE [LARGE SCALE GENOMIC DNA]</scope>
    <source>
        <strain evidence="7 8">MMS17-GH009</strain>
    </source>
</reference>
<dbReference type="GO" id="GO:0016874">
    <property type="term" value="F:ligase activity"/>
    <property type="evidence" value="ECO:0007669"/>
    <property type="project" value="UniProtKB-KW"/>
</dbReference>
<dbReference type="GO" id="GO:0005524">
    <property type="term" value="F:ATP binding"/>
    <property type="evidence" value="ECO:0007669"/>
    <property type="project" value="UniProtKB-UniRule"/>
</dbReference>